<dbReference type="GO" id="GO:0004674">
    <property type="term" value="F:protein serine/threonine kinase activity"/>
    <property type="evidence" value="ECO:0007669"/>
    <property type="project" value="UniProtKB-EC"/>
</dbReference>
<evidence type="ECO:0000256" key="1">
    <source>
        <dbReference type="ARBA" id="ARBA00005926"/>
    </source>
</evidence>
<dbReference type="PROSITE" id="PS50011">
    <property type="entry name" value="PROTEIN_KINASE_DOM"/>
    <property type="match status" value="1"/>
</dbReference>
<feature type="domain" description="Protein kinase" evidence="3">
    <location>
        <begin position="42"/>
        <end position="198"/>
    </location>
</feature>
<dbReference type="Pfam" id="PF00069">
    <property type="entry name" value="Pkinase"/>
    <property type="match status" value="1"/>
</dbReference>
<dbReference type="InterPro" id="IPR000719">
    <property type="entry name" value="Prot_kinase_dom"/>
</dbReference>
<dbReference type="Gene3D" id="3.30.200.20">
    <property type="entry name" value="Phosphorylase Kinase, domain 1"/>
    <property type="match status" value="1"/>
</dbReference>
<evidence type="ECO:0000313" key="5">
    <source>
        <dbReference type="Proteomes" id="UP001415857"/>
    </source>
</evidence>
<gene>
    <name evidence="4" type="ORF">L1049_018796</name>
</gene>
<evidence type="ECO:0000259" key="3">
    <source>
        <dbReference type="PROSITE" id="PS50011"/>
    </source>
</evidence>
<dbReference type="InterPro" id="IPR050235">
    <property type="entry name" value="CK1_Ser-Thr_kinase"/>
</dbReference>
<dbReference type="InterPro" id="IPR008271">
    <property type="entry name" value="Ser/Thr_kinase_AS"/>
</dbReference>
<name>A0AAP0WM83_LIQFO</name>
<dbReference type="PROSITE" id="PS00108">
    <property type="entry name" value="PROTEIN_KINASE_ST"/>
    <property type="match status" value="1"/>
</dbReference>
<evidence type="ECO:0000256" key="2">
    <source>
        <dbReference type="ARBA" id="ARBA00012513"/>
    </source>
</evidence>
<comment type="similarity">
    <text evidence="1">Belongs to the protein kinase superfamily. CK1 Ser/Thr protein kinase family. Casein kinase I subfamily.</text>
</comment>
<dbReference type="GO" id="GO:0005524">
    <property type="term" value="F:ATP binding"/>
    <property type="evidence" value="ECO:0007669"/>
    <property type="project" value="InterPro"/>
</dbReference>
<reference evidence="4 5" key="1">
    <citation type="journal article" date="2024" name="Plant J.">
        <title>Genome sequences and population genomics reveal climatic adaptation and genomic divergence between two closely related sweetgum species.</title>
        <authorList>
            <person name="Xu W.Q."/>
            <person name="Ren C.Q."/>
            <person name="Zhang X.Y."/>
            <person name="Comes H.P."/>
            <person name="Liu X.H."/>
            <person name="Li Y.G."/>
            <person name="Kettle C.J."/>
            <person name="Jalonen R."/>
            <person name="Gaisberger H."/>
            <person name="Ma Y.Z."/>
            <person name="Qiu Y.X."/>
        </authorList>
    </citation>
    <scope>NUCLEOTIDE SEQUENCE [LARGE SCALE GENOMIC DNA]</scope>
    <source>
        <strain evidence="4">Hangzhou</strain>
    </source>
</reference>
<dbReference type="SMART" id="SM00220">
    <property type="entry name" value="S_TKc"/>
    <property type="match status" value="1"/>
</dbReference>
<keyword evidence="5" id="KW-1185">Reference proteome</keyword>
<sequence>MKQKLKQSRSSNIHAKENMVDTISMSPKNQLEKKALPQFESFIIEEEEGSGGYGTVYRALRKNDGKRLAIKCPHDNAQKHHVTNELKMLERFGGRNFIIKYEGSFRGGNGECFVLEHVEHDRPEVLKREIDIFQLQWYGYCMFRALTCLHKQRVVHRDVKPGNFLFSRKLNKGYLIDFNLAMDMQQKNCHWKQIKIKL</sequence>
<evidence type="ECO:0000313" key="4">
    <source>
        <dbReference type="EMBL" id="KAK9273982.1"/>
    </source>
</evidence>
<protein>
    <recommendedName>
        <fullName evidence="2">non-specific serine/threonine protein kinase</fullName>
        <ecNumber evidence="2">2.7.11.1</ecNumber>
    </recommendedName>
</protein>
<dbReference type="EC" id="2.7.11.1" evidence="2"/>
<dbReference type="InterPro" id="IPR011009">
    <property type="entry name" value="Kinase-like_dom_sf"/>
</dbReference>
<dbReference type="Gene3D" id="1.10.510.10">
    <property type="entry name" value="Transferase(Phosphotransferase) domain 1"/>
    <property type="match status" value="1"/>
</dbReference>
<dbReference type="EMBL" id="JBBPBK010000012">
    <property type="protein sequence ID" value="KAK9273982.1"/>
    <property type="molecule type" value="Genomic_DNA"/>
</dbReference>
<dbReference type="AlphaFoldDB" id="A0AAP0WM83"/>
<proteinExistence type="inferred from homology"/>
<comment type="caution">
    <text evidence="4">The sequence shown here is derived from an EMBL/GenBank/DDBJ whole genome shotgun (WGS) entry which is preliminary data.</text>
</comment>
<dbReference type="Proteomes" id="UP001415857">
    <property type="component" value="Unassembled WGS sequence"/>
</dbReference>
<accession>A0AAP0WM83</accession>
<dbReference type="FunFam" id="1.10.510.10:FF:001893">
    <property type="entry name" value="Probable serine/threonine-protein kinase DDB_G0291918"/>
    <property type="match status" value="1"/>
</dbReference>
<dbReference type="SUPFAM" id="SSF56112">
    <property type="entry name" value="Protein kinase-like (PK-like)"/>
    <property type="match status" value="1"/>
</dbReference>
<dbReference type="PANTHER" id="PTHR11909">
    <property type="entry name" value="CASEIN KINASE-RELATED"/>
    <property type="match status" value="1"/>
</dbReference>
<organism evidence="4 5">
    <name type="scientific">Liquidambar formosana</name>
    <name type="common">Formosan gum</name>
    <dbReference type="NCBI Taxonomy" id="63359"/>
    <lineage>
        <taxon>Eukaryota</taxon>
        <taxon>Viridiplantae</taxon>
        <taxon>Streptophyta</taxon>
        <taxon>Embryophyta</taxon>
        <taxon>Tracheophyta</taxon>
        <taxon>Spermatophyta</taxon>
        <taxon>Magnoliopsida</taxon>
        <taxon>eudicotyledons</taxon>
        <taxon>Gunneridae</taxon>
        <taxon>Pentapetalae</taxon>
        <taxon>Saxifragales</taxon>
        <taxon>Altingiaceae</taxon>
        <taxon>Liquidambar</taxon>
    </lineage>
</organism>